<keyword evidence="1" id="KW-0808">Transferase</keyword>
<dbReference type="PANTHER" id="PTHR43420">
    <property type="entry name" value="ACETYLTRANSFERASE"/>
    <property type="match status" value="1"/>
</dbReference>
<evidence type="ECO:0000313" key="5">
    <source>
        <dbReference type="Proteomes" id="UP000184532"/>
    </source>
</evidence>
<name>A0A1M5I8F1_9FLAO</name>
<evidence type="ECO:0000259" key="3">
    <source>
        <dbReference type="PROSITE" id="PS51186"/>
    </source>
</evidence>
<evidence type="ECO:0000256" key="2">
    <source>
        <dbReference type="ARBA" id="ARBA00023315"/>
    </source>
</evidence>
<evidence type="ECO:0000256" key="1">
    <source>
        <dbReference type="ARBA" id="ARBA00022679"/>
    </source>
</evidence>
<dbReference type="Gene3D" id="3.40.630.30">
    <property type="match status" value="1"/>
</dbReference>
<dbReference type="PROSITE" id="PS51186">
    <property type="entry name" value="GNAT"/>
    <property type="match status" value="1"/>
</dbReference>
<reference evidence="5" key="1">
    <citation type="submission" date="2016-11" db="EMBL/GenBank/DDBJ databases">
        <authorList>
            <person name="Varghese N."/>
            <person name="Submissions S."/>
        </authorList>
    </citation>
    <scope>NUCLEOTIDE SEQUENCE [LARGE SCALE GENOMIC DNA]</scope>
    <source>
        <strain evidence="5">DSM 22638</strain>
    </source>
</reference>
<proteinExistence type="predicted"/>
<dbReference type="STRING" id="570519.SAMN04488116_0515"/>
<dbReference type="Proteomes" id="UP000184532">
    <property type="component" value="Unassembled WGS sequence"/>
</dbReference>
<sequence length="146" mass="17134">MIKQATLQDLDLIAPLFDAYRVFYGQNSDLNAAKEFLRERFDKQENIVLLFFENDQPVGFTQLYTTFSSVSMEAFYILNDLFVVPEHRGKGIGEALLKHTQDFCGNQKFKGLALETAMDNPAQRLYERLGWKRDQEYLHYFWKSSE</sequence>
<dbReference type="Pfam" id="PF00583">
    <property type="entry name" value="Acetyltransf_1"/>
    <property type="match status" value="1"/>
</dbReference>
<dbReference type="SUPFAM" id="SSF55729">
    <property type="entry name" value="Acyl-CoA N-acyltransferases (Nat)"/>
    <property type="match status" value="1"/>
</dbReference>
<keyword evidence="4" id="KW-0689">Ribosomal protein</keyword>
<dbReference type="InterPro" id="IPR050680">
    <property type="entry name" value="YpeA/RimI_acetyltransf"/>
</dbReference>
<accession>A0A1M5I8F1</accession>
<dbReference type="InterPro" id="IPR016181">
    <property type="entry name" value="Acyl_CoA_acyltransferase"/>
</dbReference>
<keyword evidence="4" id="KW-0687">Ribonucleoprotein</keyword>
<dbReference type="PANTHER" id="PTHR43420:SF44">
    <property type="entry name" value="ACETYLTRANSFERASE YPEA"/>
    <property type="match status" value="1"/>
</dbReference>
<evidence type="ECO:0000313" key="4">
    <source>
        <dbReference type="EMBL" id="SHG24497.1"/>
    </source>
</evidence>
<dbReference type="GO" id="GO:0016747">
    <property type="term" value="F:acyltransferase activity, transferring groups other than amino-acyl groups"/>
    <property type="evidence" value="ECO:0007669"/>
    <property type="project" value="InterPro"/>
</dbReference>
<keyword evidence="2" id="KW-0012">Acyltransferase</keyword>
<dbReference type="RefSeq" id="WP_073176328.1">
    <property type="nucleotide sequence ID" value="NZ_FQWL01000001.1"/>
</dbReference>
<organism evidence="4 5">
    <name type="scientific">Flagellimonas flava</name>
    <dbReference type="NCBI Taxonomy" id="570519"/>
    <lineage>
        <taxon>Bacteria</taxon>
        <taxon>Pseudomonadati</taxon>
        <taxon>Bacteroidota</taxon>
        <taxon>Flavobacteriia</taxon>
        <taxon>Flavobacteriales</taxon>
        <taxon>Flavobacteriaceae</taxon>
        <taxon>Flagellimonas</taxon>
    </lineage>
</organism>
<dbReference type="AlphaFoldDB" id="A0A1M5I8F1"/>
<keyword evidence="5" id="KW-1185">Reference proteome</keyword>
<gene>
    <name evidence="4" type="ORF">SAMN04488116_0515</name>
</gene>
<dbReference type="InterPro" id="IPR000182">
    <property type="entry name" value="GNAT_dom"/>
</dbReference>
<dbReference type="GO" id="GO:0005840">
    <property type="term" value="C:ribosome"/>
    <property type="evidence" value="ECO:0007669"/>
    <property type="project" value="UniProtKB-KW"/>
</dbReference>
<feature type="domain" description="N-acetyltransferase" evidence="3">
    <location>
        <begin position="1"/>
        <end position="146"/>
    </location>
</feature>
<dbReference type="CDD" id="cd04301">
    <property type="entry name" value="NAT_SF"/>
    <property type="match status" value="1"/>
</dbReference>
<dbReference type="OrthoDB" id="9792929at2"/>
<dbReference type="EMBL" id="FQWL01000001">
    <property type="protein sequence ID" value="SHG24497.1"/>
    <property type="molecule type" value="Genomic_DNA"/>
</dbReference>
<protein>
    <submittedName>
        <fullName evidence="4">Ribosomal protein S18 acetylase RimI</fullName>
    </submittedName>
</protein>